<feature type="transmembrane region" description="Helical" evidence="5">
    <location>
        <begin position="41"/>
        <end position="60"/>
    </location>
</feature>
<dbReference type="AlphaFoldDB" id="A0AAV2H192"/>
<dbReference type="EMBL" id="CAXITT010000017">
    <property type="protein sequence ID" value="CAL1527398.1"/>
    <property type="molecule type" value="Genomic_DNA"/>
</dbReference>
<reference evidence="6 7" key="1">
    <citation type="submission" date="2024-04" db="EMBL/GenBank/DDBJ databases">
        <authorList>
            <consortium name="Genoscope - CEA"/>
            <person name="William W."/>
        </authorList>
    </citation>
    <scope>NUCLEOTIDE SEQUENCE [LARGE SCALE GENOMIC DNA]</scope>
</reference>
<sequence length="92" mass="10208">DLAEYIISLSCMSASMICLLATLVTYLRLRVLRTEAGINNMFLSFSLLLAQGSLLASAHVQGPSSLCILLGSTTHYLWLWMFSWTFVCSLPM</sequence>
<dbReference type="InterPro" id="IPR000832">
    <property type="entry name" value="GPCR_2_secretin-like"/>
</dbReference>
<dbReference type="GO" id="GO:0004930">
    <property type="term" value="F:G protein-coupled receptor activity"/>
    <property type="evidence" value="ECO:0007669"/>
    <property type="project" value="InterPro"/>
</dbReference>
<dbReference type="InterPro" id="IPR053231">
    <property type="entry name" value="GPCR_LN-TM7"/>
</dbReference>
<dbReference type="Proteomes" id="UP001497497">
    <property type="component" value="Unassembled WGS sequence"/>
</dbReference>
<evidence type="ECO:0000256" key="3">
    <source>
        <dbReference type="ARBA" id="ARBA00022989"/>
    </source>
</evidence>
<evidence type="ECO:0000256" key="2">
    <source>
        <dbReference type="ARBA" id="ARBA00022692"/>
    </source>
</evidence>
<comment type="caution">
    <text evidence="6">The sequence shown here is derived from an EMBL/GenBank/DDBJ whole genome shotgun (WGS) entry which is preliminary data.</text>
</comment>
<feature type="transmembrane region" description="Helical" evidence="5">
    <location>
        <begin position="66"/>
        <end position="87"/>
    </location>
</feature>
<organism evidence="6 7">
    <name type="scientific">Lymnaea stagnalis</name>
    <name type="common">Great pond snail</name>
    <name type="synonym">Helix stagnalis</name>
    <dbReference type="NCBI Taxonomy" id="6523"/>
    <lineage>
        <taxon>Eukaryota</taxon>
        <taxon>Metazoa</taxon>
        <taxon>Spiralia</taxon>
        <taxon>Lophotrochozoa</taxon>
        <taxon>Mollusca</taxon>
        <taxon>Gastropoda</taxon>
        <taxon>Heterobranchia</taxon>
        <taxon>Euthyneura</taxon>
        <taxon>Panpulmonata</taxon>
        <taxon>Hygrophila</taxon>
        <taxon>Lymnaeoidea</taxon>
        <taxon>Lymnaeidae</taxon>
        <taxon>Lymnaea</taxon>
    </lineage>
</organism>
<gene>
    <name evidence="6" type="ORF">GSLYS_00001575001</name>
</gene>
<feature type="non-terminal residue" evidence="6">
    <location>
        <position position="1"/>
    </location>
</feature>
<dbReference type="GO" id="GO:0016020">
    <property type="term" value="C:membrane"/>
    <property type="evidence" value="ECO:0007669"/>
    <property type="project" value="UniProtKB-SubCell"/>
</dbReference>
<comment type="subcellular location">
    <subcellularLocation>
        <location evidence="1">Membrane</location>
        <topology evidence="1">Multi-pass membrane protein</topology>
    </subcellularLocation>
</comment>
<keyword evidence="4 5" id="KW-0472">Membrane</keyword>
<name>A0AAV2H192_LYMST</name>
<feature type="non-terminal residue" evidence="6">
    <location>
        <position position="92"/>
    </location>
</feature>
<evidence type="ECO:0000256" key="1">
    <source>
        <dbReference type="ARBA" id="ARBA00004141"/>
    </source>
</evidence>
<evidence type="ECO:0000256" key="4">
    <source>
        <dbReference type="ARBA" id="ARBA00023136"/>
    </source>
</evidence>
<dbReference type="PANTHER" id="PTHR45902">
    <property type="entry name" value="LATROPHILIN RECEPTOR-LIKE PROTEIN A"/>
    <property type="match status" value="1"/>
</dbReference>
<accession>A0AAV2H192</accession>
<evidence type="ECO:0000256" key="5">
    <source>
        <dbReference type="SAM" id="Phobius"/>
    </source>
</evidence>
<proteinExistence type="predicted"/>
<keyword evidence="2 5" id="KW-0812">Transmembrane</keyword>
<feature type="transmembrane region" description="Helical" evidence="5">
    <location>
        <begin position="6"/>
        <end position="29"/>
    </location>
</feature>
<evidence type="ECO:0008006" key="8">
    <source>
        <dbReference type="Google" id="ProtNLM"/>
    </source>
</evidence>
<keyword evidence="3 5" id="KW-1133">Transmembrane helix</keyword>
<evidence type="ECO:0000313" key="6">
    <source>
        <dbReference type="EMBL" id="CAL1527398.1"/>
    </source>
</evidence>
<dbReference type="PANTHER" id="PTHR45902:SF1">
    <property type="entry name" value="LATROPHILIN RECEPTOR-LIKE PROTEIN A"/>
    <property type="match status" value="1"/>
</dbReference>
<protein>
    <recommendedName>
        <fullName evidence="8">G-protein coupled receptors family 2 profile 2 domain-containing protein</fullName>
    </recommendedName>
</protein>
<dbReference type="Gene3D" id="1.20.1070.10">
    <property type="entry name" value="Rhodopsin 7-helix transmembrane proteins"/>
    <property type="match status" value="1"/>
</dbReference>
<keyword evidence="7" id="KW-1185">Reference proteome</keyword>
<dbReference type="Pfam" id="PF00002">
    <property type="entry name" value="7tm_2"/>
    <property type="match status" value="1"/>
</dbReference>
<evidence type="ECO:0000313" key="7">
    <source>
        <dbReference type="Proteomes" id="UP001497497"/>
    </source>
</evidence>